<dbReference type="InterPro" id="IPR016024">
    <property type="entry name" value="ARM-type_fold"/>
</dbReference>
<evidence type="ECO:0008006" key="3">
    <source>
        <dbReference type="Google" id="ProtNLM"/>
    </source>
</evidence>
<dbReference type="SUPFAM" id="SSF48371">
    <property type="entry name" value="ARM repeat"/>
    <property type="match status" value="1"/>
</dbReference>
<dbReference type="GO" id="GO:0043539">
    <property type="term" value="F:protein serine/threonine kinase activator activity"/>
    <property type="evidence" value="ECO:0007669"/>
    <property type="project" value="TreeGrafter"/>
</dbReference>
<accession>A0A7S3UBD3</accession>
<organism evidence="2">
    <name type="scientific">Picocystis salinarum</name>
    <dbReference type="NCBI Taxonomy" id="88271"/>
    <lineage>
        <taxon>Eukaryota</taxon>
        <taxon>Viridiplantae</taxon>
        <taxon>Chlorophyta</taxon>
        <taxon>Picocystophyceae</taxon>
        <taxon>Picocystales</taxon>
        <taxon>Picocystaceae</taxon>
        <taxon>Picocystis</taxon>
    </lineage>
</organism>
<name>A0A7S3UBD3_9CHLO</name>
<dbReference type="PANTHER" id="PTHR10182:SF3">
    <property type="entry name" value="PROTEIN MO25"/>
    <property type="match status" value="1"/>
</dbReference>
<dbReference type="EMBL" id="HBIS01002807">
    <property type="protein sequence ID" value="CAE0608686.1"/>
    <property type="molecule type" value="Transcribed_RNA"/>
</dbReference>
<evidence type="ECO:0000256" key="1">
    <source>
        <dbReference type="ARBA" id="ARBA00011012"/>
    </source>
</evidence>
<proteinExistence type="inferred from homology"/>
<dbReference type="Gene3D" id="1.25.10.10">
    <property type="entry name" value="Leucine-rich Repeat Variant"/>
    <property type="match status" value="1"/>
</dbReference>
<dbReference type="AlphaFoldDB" id="A0A7S3UBD3"/>
<dbReference type="GO" id="GO:0035556">
    <property type="term" value="P:intracellular signal transduction"/>
    <property type="evidence" value="ECO:0007669"/>
    <property type="project" value="TreeGrafter"/>
</dbReference>
<evidence type="ECO:0000313" key="2">
    <source>
        <dbReference type="EMBL" id="CAE0608686.1"/>
    </source>
</evidence>
<dbReference type="Pfam" id="PF08569">
    <property type="entry name" value="Mo25"/>
    <property type="match status" value="1"/>
</dbReference>
<dbReference type="InterPro" id="IPR011989">
    <property type="entry name" value="ARM-like"/>
</dbReference>
<dbReference type="InterPro" id="IPR013878">
    <property type="entry name" value="Mo25"/>
</dbReference>
<reference evidence="2" key="1">
    <citation type="submission" date="2021-01" db="EMBL/GenBank/DDBJ databases">
        <authorList>
            <person name="Corre E."/>
            <person name="Pelletier E."/>
            <person name="Niang G."/>
            <person name="Scheremetjew M."/>
            <person name="Finn R."/>
            <person name="Kale V."/>
            <person name="Holt S."/>
            <person name="Cochrane G."/>
            <person name="Meng A."/>
            <person name="Brown T."/>
            <person name="Cohen L."/>
        </authorList>
    </citation>
    <scope>NUCLEOTIDE SEQUENCE</scope>
    <source>
        <strain evidence="2">CCMP1897</strain>
    </source>
</reference>
<protein>
    <recommendedName>
        <fullName evidence="3">Mo25-like protein</fullName>
    </recommendedName>
</protein>
<gene>
    <name evidence="2" type="ORF">PSAL00342_LOCUS2505</name>
</gene>
<comment type="similarity">
    <text evidence="1">Belongs to the Mo25 family.</text>
</comment>
<dbReference type="PANTHER" id="PTHR10182">
    <property type="entry name" value="CALCIUM-BINDING PROTEIN 39-RELATED"/>
    <property type="match status" value="1"/>
</dbReference>
<sequence>MAFLFKSKRSPAEAVQKLQAGFDELEAGNEKGIEHTARQLAVMKQMIVGDGEHEPKKDEICNLCTLICKNSRVLESIVLEFESLEFEAKKDAVLVFNTCMRAEVERVDIGLEYMRKHFHVIEHMILNYNNSEVALGFGSMIRESCRFQYTNKRLLHSPAFDLLFDHIEAPLFDVSSDAFQTFKELLTRNRIVVADFLKTQYITFFTKYKRLLLSENYVPRRQSLKLLGELLLDSKNMDVMMRYISDTENLKLIMNLLRDPSKAIQFEAFHVFKVFVANPEKPREIEDILRSNKEKLIDFLSNFLVEKDDQQFIEEKGLVKEEISKL</sequence>